<gene>
    <name evidence="2" type="ORF">HINF_LOCUS21856</name>
    <name evidence="1" type="ORF">HINF_LOCUS57875</name>
</gene>
<organism evidence="1">
    <name type="scientific">Hexamita inflata</name>
    <dbReference type="NCBI Taxonomy" id="28002"/>
    <lineage>
        <taxon>Eukaryota</taxon>
        <taxon>Metamonada</taxon>
        <taxon>Diplomonadida</taxon>
        <taxon>Hexamitidae</taxon>
        <taxon>Hexamitinae</taxon>
        <taxon>Hexamita</taxon>
    </lineage>
</organism>
<sequence length="318" mass="34551">MSPHVRLNAITRVIKQSAELISQRPTCNAEAGSECVQENNICKYQCILNLSSSKYQCSASDPNCDNVEIAVINPSGTVECKPNNGEMCAKDSECKSSSCYPVVQSVISRCSQSQIECGFLSGKNPALNLKFEPICVKEIGQECNNDSECFTNACSLTKTGNRLCAVFIQCDNTQISVYVDESSSQCYKKGGHTCNLNANDVSCAFGCYLYVPDNSSKCAESFEPFCDSSHVGLIKSADYKMQCYLNTGQQCTAQSPEVCQYSCLNVIGSDQMTCSSSIPVCETPKSPFISNNNIVCLLNNGIGFVKTTHCVLQTFVIQ</sequence>
<dbReference type="Proteomes" id="UP001642409">
    <property type="component" value="Unassembled WGS sequence"/>
</dbReference>
<evidence type="ECO:0000313" key="1">
    <source>
        <dbReference type="EMBL" id="CAI9970230.1"/>
    </source>
</evidence>
<accession>A0AA86R4A1</accession>
<dbReference type="EMBL" id="CATOUU010001068">
    <property type="protein sequence ID" value="CAI9970230.1"/>
    <property type="molecule type" value="Genomic_DNA"/>
</dbReference>
<reference evidence="1" key="1">
    <citation type="submission" date="2023-06" db="EMBL/GenBank/DDBJ databases">
        <authorList>
            <person name="Kurt Z."/>
        </authorList>
    </citation>
    <scope>NUCLEOTIDE SEQUENCE</scope>
</reference>
<dbReference type="AlphaFoldDB" id="A0AA86R4A1"/>
<evidence type="ECO:0000313" key="3">
    <source>
        <dbReference type="Proteomes" id="UP001642409"/>
    </source>
</evidence>
<proteinExistence type="predicted"/>
<name>A0AA86R4A1_9EUKA</name>
<comment type="caution">
    <text evidence="1">The sequence shown here is derived from an EMBL/GenBank/DDBJ whole genome shotgun (WGS) entry which is preliminary data.</text>
</comment>
<keyword evidence="3" id="KW-1185">Reference proteome</keyword>
<dbReference type="EMBL" id="CAXDID020000060">
    <property type="protein sequence ID" value="CAL6009960.1"/>
    <property type="molecule type" value="Genomic_DNA"/>
</dbReference>
<reference evidence="2 3" key="2">
    <citation type="submission" date="2024-07" db="EMBL/GenBank/DDBJ databases">
        <authorList>
            <person name="Akdeniz Z."/>
        </authorList>
    </citation>
    <scope>NUCLEOTIDE SEQUENCE [LARGE SCALE GENOMIC DNA]</scope>
</reference>
<evidence type="ECO:0000313" key="2">
    <source>
        <dbReference type="EMBL" id="CAL6009960.1"/>
    </source>
</evidence>
<protein>
    <submittedName>
        <fullName evidence="2">Hypothetical_protein</fullName>
    </submittedName>
</protein>